<evidence type="ECO:0000313" key="2">
    <source>
        <dbReference type="Proteomes" id="UP000828390"/>
    </source>
</evidence>
<reference evidence="1" key="1">
    <citation type="journal article" date="2019" name="bioRxiv">
        <title>The Genome of the Zebra Mussel, Dreissena polymorpha: A Resource for Invasive Species Research.</title>
        <authorList>
            <person name="McCartney M.A."/>
            <person name="Auch B."/>
            <person name="Kono T."/>
            <person name="Mallez S."/>
            <person name="Zhang Y."/>
            <person name="Obille A."/>
            <person name="Becker A."/>
            <person name="Abrahante J.E."/>
            <person name="Garbe J."/>
            <person name="Badalamenti J.P."/>
            <person name="Herman A."/>
            <person name="Mangelson H."/>
            <person name="Liachko I."/>
            <person name="Sullivan S."/>
            <person name="Sone E.D."/>
            <person name="Koren S."/>
            <person name="Silverstein K.A.T."/>
            <person name="Beckman K.B."/>
            <person name="Gohl D.M."/>
        </authorList>
    </citation>
    <scope>NUCLEOTIDE SEQUENCE</scope>
    <source>
        <strain evidence="1">Duluth1</strain>
        <tissue evidence="1">Whole animal</tissue>
    </source>
</reference>
<organism evidence="1 2">
    <name type="scientific">Dreissena polymorpha</name>
    <name type="common">Zebra mussel</name>
    <name type="synonym">Mytilus polymorpha</name>
    <dbReference type="NCBI Taxonomy" id="45954"/>
    <lineage>
        <taxon>Eukaryota</taxon>
        <taxon>Metazoa</taxon>
        <taxon>Spiralia</taxon>
        <taxon>Lophotrochozoa</taxon>
        <taxon>Mollusca</taxon>
        <taxon>Bivalvia</taxon>
        <taxon>Autobranchia</taxon>
        <taxon>Heteroconchia</taxon>
        <taxon>Euheterodonta</taxon>
        <taxon>Imparidentia</taxon>
        <taxon>Neoheterodontei</taxon>
        <taxon>Myida</taxon>
        <taxon>Dreissenoidea</taxon>
        <taxon>Dreissenidae</taxon>
        <taxon>Dreissena</taxon>
    </lineage>
</organism>
<proteinExistence type="predicted"/>
<reference evidence="1" key="2">
    <citation type="submission" date="2020-11" db="EMBL/GenBank/DDBJ databases">
        <authorList>
            <person name="McCartney M.A."/>
            <person name="Auch B."/>
            <person name="Kono T."/>
            <person name="Mallez S."/>
            <person name="Becker A."/>
            <person name="Gohl D.M."/>
            <person name="Silverstein K.A.T."/>
            <person name="Koren S."/>
            <person name="Bechman K.B."/>
            <person name="Herman A."/>
            <person name="Abrahante J.E."/>
            <person name="Garbe J."/>
        </authorList>
    </citation>
    <scope>NUCLEOTIDE SEQUENCE</scope>
    <source>
        <strain evidence="1">Duluth1</strain>
        <tissue evidence="1">Whole animal</tissue>
    </source>
</reference>
<evidence type="ECO:0000313" key="1">
    <source>
        <dbReference type="EMBL" id="KAH3824921.1"/>
    </source>
</evidence>
<dbReference type="Proteomes" id="UP000828390">
    <property type="component" value="Unassembled WGS sequence"/>
</dbReference>
<protein>
    <submittedName>
        <fullName evidence="1">Uncharacterized protein</fullName>
    </submittedName>
</protein>
<keyword evidence="2" id="KW-1185">Reference proteome</keyword>
<sequence>MLMLISGIGPKLARVIVQLRQGSGNLDLDILEVLIRRSLSVRELDQLDFTVNPMLAAAFQASGTDDDYIDWEPLRRSRVPKSGFRSTSYLDRGPETQERVKAELASQISALEADITATLEQLQIQRGEPLAPRRLLTKRGPVVAGDIPTPFENLTSRLPIPPQSLAFPRMRADRAIERPRRSSPCRSVVSEASSMALPVHYPWRTADHDMPTLFRETSVEYLGHFRAPRSPPASLMRPCPTHFTMPSNLPVASGVSQYNNKPVSSGVSLPSNQPVVSGVSLYNNQPVVSGVSLYNNQPVASGISLPSNQPVVSGVS</sequence>
<comment type="caution">
    <text evidence="1">The sequence shown here is derived from an EMBL/GenBank/DDBJ whole genome shotgun (WGS) entry which is preliminary data.</text>
</comment>
<dbReference type="AlphaFoldDB" id="A0A9D4H0P8"/>
<dbReference type="EMBL" id="JAIWYP010000005">
    <property type="protein sequence ID" value="KAH3824921.1"/>
    <property type="molecule type" value="Genomic_DNA"/>
</dbReference>
<name>A0A9D4H0P8_DREPO</name>
<gene>
    <name evidence="1" type="ORF">DPMN_126781</name>
</gene>
<accession>A0A9D4H0P8</accession>